<evidence type="ECO:0000256" key="1">
    <source>
        <dbReference type="ARBA" id="ARBA00005641"/>
    </source>
</evidence>
<proteinExistence type="inferred from homology"/>
<dbReference type="Gene3D" id="3.20.20.80">
    <property type="entry name" value="Glycosidases"/>
    <property type="match status" value="1"/>
</dbReference>
<dbReference type="InterPro" id="IPR001547">
    <property type="entry name" value="Glyco_hydro_5"/>
</dbReference>
<dbReference type="GO" id="GO:0004553">
    <property type="term" value="F:hydrolase activity, hydrolyzing O-glycosyl compounds"/>
    <property type="evidence" value="ECO:0007669"/>
    <property type="project" value="InterPro"/>
</dbReference>
<evidence type="ECO:0000256" key="3">
    <source>
        <dbReference type="ARBA" id="ARBA00023295"/>
    </source>
</evidence>
<dbReference type="SUPFAM" id="SSF51445">
    <property type="entry name" value="(Trans)glycosidases"/>
    <property type="match status" value="1"/>
</dbReference>
<keyword evidence="2 4" id="KW-0378">Hydrolase</keyword>
<dbReference type="InterPro" id="IPR017853">
    <property type="entry name" value="GH"/>
</dbReference>
<dbReference type="Proteomes" id="UP000887226">
    <property type="component" value="Unassembled WGS sequence"/>
</dbReference>
<dbReference type="AlphaFoldDB" id="A0A9P7ZBC8"/>
<accession>A0A9P7ZBC8</accession>
<evidence type="ECO:0000313" key="8">
    <source>
        <dbReference type="Proteomes" id="UP000887226"/>
    </source>
</evidence>
<feature type="domain" description="Glycoside hydrolase family 5" evidence="6">
    <location>
        <begin position="140"/>
        <end position="382"/>
    </location>
</feature>
<evidence type="ECO:0000256" key="2">
    <source>
        <dbReference type="ARBA" id="ARBA00022801"/>
    </source>
</evidence>
<keyword evidence="8" id="KW-1185">Reference proteome</keyword>
<reference evidence="7" key="1">
    <citation type="journal article" date="2021" name="IMA Fungus">
        <title>Genomic characterization of three marine fungi, including Emericellopsis atlantica sp. nov. with signatures of a generalist lifestyle and marine biomass degradation.</title>
        <authorList>
            <person name="Hagestad O.C."/>
            <person name="Hou L."/>
            <person name="Andersen J.H."/>
            <person name="Hansen E.H."/>
            <person name="Altermark B."/>
            <person name="Li C."/>
            <person name="Kuhnert E."/>
            <person name="Cox R.J."/>
            <person name="Crous P.W."/>
            <person name="Spatafora J.W."/>
            <person name="Lail K."/>
            <person name="Amirebrahimi M."/>
            <person name="Lipzen A."/>
            <person name="Pangilinan J."/>
            <person name="Andreopoulos W."/>
            <person name="Hayes R.D."/>
            <person name="Ng V."/>
            <person name="Grigoriev I.V."/>
            <person name="Jackson S.A."/>
            <person name="Sutton T.D.S."/>
            <person name="Dobson A.D.W."/>
            <person name="Rama T."/>
        </authorList>
    </citation>
    <scope>NUCLEOTIDE SEQUENCE</scope>
    <source>
        <strain evidence="7">TRa3180A</strain>
    </source>
</reference>
<dbReference type="Pfam" id="PF00150">
    <property type="entry name" value="Cellulase"/>
    <property type="match status" value="1"/>
</dbReference>
<keyword evidence="5" id="KW-0812">Transmembrane</keyword>
<keyword evidence="5" id="KW-1133">Transmembrane helix</keyword>
<keyword evidence="5" id="KW-0472">Membrane</keyword>
<dbReference type="GO" id="GO:0000272">
    <property type="term" value="P:polysaccharide catabolic process"/>
    <property type="evidence" value="ECO:0007669"/>
    <property type="project" value="InterPro"/>
</dbReference>
<comment type="similarity">
    <text evidence="1 4">Belongs to the glycosyl hydrolase 5 (cellulase A) family.</text>
</comment>
<protein>
    <submittedName>
        <fullName evidence="7">Glycosyl hydrolase family 5 protein/cellulase</fullName>
    </submittedName>
</protein>
<organism evidence="7 8">
    <name type="scientific">Calycina marina</name>
    <dbReference type="NCBI Taxonomy" id="1763456"/>
    <lineage>
        <taxon>Eukaryota</taxon>
        <taxon>Fungi</taxon>
        <taxon>Dikarya</taxon>
        <taxon>Ascomycota</taxon>
        <taxon>Pezizomycotina</taxon>
        <taxon>Leotiomycetes</taxon>
        <taxon>Helotiales</taxon>
        <taxon>Pezizellaceae</taxon>
        <taxon>Calycina</taxon>
    </lineage>
</organism>
<comment type="caution">
    <text evidence="7">The sequence shown here is derived from an EMBL/GenBank/DDBJ whole genome shotgun (WGS) entry which is preliminary data.</text>
</comment>
<sequence>MPCETRQPRVDLRRARFLYHEVHLSFLLFLFRFSILLSIFSCQLLHTSGRWILNLNNQRIKLRCVKSAGHNEVSIPEVDAITAWVAKTVFVFKCARLTYFIDMALNPNQKVSDSFTVAASLIEAGSPLTALYTTAVTKNSWLSTANTCNTYDQMITSLGNHGIMVFLDNHNSHAGCCCHADLMDSTTDGKWLVAFRVWAQCCKSEYFNRANWLAGIGAMATFGKSYSNVIGPSLRNELRAVDMQDVNSHADWYSFIGQGTQAIHTTNPNSLIILGGVNYATDLSLLHSNPLDRSSLGNKVMWEFHSYTWSNSIAMNCPLYTTLMGNTAGYLVTQNQAYTGRSRLSEFGWAQTNLTAAENQNIVYLSTYMVDNDAERAYWDMQGSYYYRGDVVNYDESFSSNTARMGSDHDL</sequence>
<gene>
    <name evidence="7" type="ORF">BJ878DRAFT_579718</name>
</gene>
<dbReference type="PANTHER" id="PTHR31263:SF0">
    <property type="entry name" value="CELLULASE FAMILY PROTEIN (AFU_ORTHOLOGUE AFUA_5G14560)"/>
    <property type="match status" value="1"/>
</dbReference>
<dbReference type="PANTHER" id="PTHR31263">
    <property type="entry name" value="CELLULASE FAMILY PROTEIN (AFU_ORTHOLOGUE AFUA_5G14560)"/>
    <property type="match status" value="1"/>
</dbReference>
<dbReference type="EMBL" id="MU253740">
    <property type="protein sequence ID" value="KAG9248974.1"/>
    <property type="molecule type" value="Genomic_DNA"/>
</dbReference>
<evidence type="ECO:0000256" key="5">
    <source>
        <dbReference type="SAM" id="Phobius"/>
    </source>
</evidence>
<keyword evidence="3 4" id="KW-0326">Glycosidase</keyword>
<evidence type="ECO:0000259" key="6">
    <source>
        <dbReference type="Pfam" id="PF00150"/>
    </source>
</evidence>
<evidence type="ECO:0000313" key="7">
    <source>
        <dbReference type="EMBL" id="KAG9248974.1"/>
    </source>
</evidence>
<feature type="transmembrane region" description="Helical" evidence="5">
    <location>
        <begin position="21"/>
        <end position="40"/>
    </location>
</feature>
<evidence type="ECO:0000256" key="4">
    <source>
        <dbReference type="RuleBase" id="RU361153"/>
    </source>
</evidence>
<name>A0A9P7ZBC8_9HELO</name>
<dbReference type="OrthoDB" id="442731at2759"/>